<dbReference type="Gene3D" id="1.10.3720.10">
    <property type="entry name" value="MetI-like"/>
    <property type="match status" value="1"/>
</dbReference>
<feature type="transmembrane region" description="Helical" evidence="9">
    <location>
        <begin position="64"/>
        <end position="90"/>
    </location>
</feature>
<comment type="function">
    <text evidence="10">Part of the binding-protein-dependent transport system for phosphate; probably responsible for the translocation of the substrate across the membrane.</text>
</comment>
<dbReference type="CDD" id="cd06261">
    <property type="entry name" value="TM_PBP2"/>
    <property type="match status" value="1"/>
</dbReference>
<feature type="transmembrane region" description="Helical" evidence="9">
    <location>
        <begin position="147"/>
        <end position="166"/>
    </location>
</feature>
<evidence type="ECO:0000256" key="7">
    <source>
        <dbReference type="ARBA" id="ARBA00022989"/>
    </source>
</evidence>
<dbReference type="HOGENOM" id="CLU_033621_1_0_10"/>
<dbReference type="OrthoDB" id="9785113at2"/>
<dbReference type="PANTHER" id="PTHR30425">
    <property type="entry name" value="PHOSPHATE TRANSPORT SYSTEM PERMEASE PROTEIN PST"/>
    <property type="match status" value="1"/>
</dbReference>
<feature type="transmembrane region" description="Helical" evidence="9">
    <location>
        <begin position="195"/>
        <end position="216"/>
    </location>
</feature>
<gene>
    <name evidence="12" type="ordered locus">Halhy_4545</name>
</gene>
<evidence type="ECO:0000256" key="4">
    <source>
        <dbReference type="ARBA" id="ARBA00022475"/>
    </source>
</evidence>
<protein>
    <recommendedName>
        <fullName evidence="10">Phosphate transport system permease protein</fullName>
    </recommendedName>
</protein>
<dbReference type="Proteomes" id="UP000008461">
    <property type="component" value="Chromosome"/>
</dbReference>
<reference key="2">
    <citation type="submission" date="2011-04" db="EMBL/GenBank/DDBJ databases">
        <title>Complete sequence of chromosome of Haliscomenobacter hydrossis DSM 1100.</title>
        <authorList>
            <consortium name="US DOE Joint Genome Institute (JGI-PGF)"/>
            <person name="Lucas S."/>
            <person name="Han J."/>
            <person name="Lapidus A."/>
            <person name="Bruce D."/>
            <person name="Goodwin L."/>
            <person name="Pitluck S."/>
            <person name="Peters L."/>
            <person name="Kyrpides N."/>
            <person name="Mavromatis K."/>
            <person name="Ivanova N."/>
            <person name="Ovchinnikova G."/>
            <person name="Pagani I."/>
            <person name="Daligault H."/>
            <person name="Detter J.C."/>
            <person name="Han C."/>
            <person name="Land M."/>
            <person name="Hauser L."/>
            <person name="Markowitz V."/>
            <person name="Cheng J.-F."/>
            <person name="Hugenholtz P."/>
            <person name="Woyke T."/>
            <person name="Wu D."/>
            <person name="Verbarg S."/>
            <person name="Frueling A."/>
            <person name="Brambilla E."/>
            <person name="Klenk H.-P."/>
            <person name="Eisen J.A."/>
        </authorList>
    </citation>
    <scope>NUCLEOTIDE SEQUENCE</scope>
    <source>
        <strain>DSM 1100</strain>
    </source>
</reference>
<keyword evidence="7 9" id="KW-1133">Transmembrane helix</keyword>
<sequence length="293" mass="31280">MQSRRFIDRAIKQLFFLAATLSVLVLLGIFGMLLMNGIKAFEHIRPSEFFFSSNWNPSAYGKPSYGIVAMLVSTFLVTFGAMCIAVPLGIGAAAYLAQVAQEKTRLVLKPIIELLAAIPSVVVGFIGIVMVGPFIAKVFGLSNGLTALNGSILLAVMSLPTIITVAEDAIRSVPNSFKEGSYALGANQWTTLTKVILPASYSGIIAAIILGMGRAIGETMTVLMATGNALAMPHGFFDPVRTMTATIAIELGEVPYGTTHYYSLFAVGALLFLISLGINLIAENIAVKYRYKA</sequence>
<keyword evidence="3 9" id="KW-0813">Transport</keyword>
<feature type="transmembrane region" description="Helical" evidence="9">
    <location>
        <begin position="111"/>
        <end position="135"/>
    </location>
</feature>
<dbReference type="GO" id="GO:0005315">
    <property type="term" value="F:phosphate transmembrane transporter activity"/>
    <property type="evidence" value="ECO:0007669"/>
    <property type="project" value="InterPro"/>
</dbReference>
<keyword evidence="5 10" id="KW-0592">Phosphate transport</keyword>
<dbReference type="InterPro" id="IPR011864">
    <property type="entry name" value="Phosphate_PstC"/>
</dbReference>
<dbReference type="InterPro" id="IPR035906">
    <property type="entry name" value="MetI-like_sf"/>
</dbReference>
<dbReference type="STRING" id="760192.Halhy_4545"/>
<dbReference type="GO" id="GO:0006817">
    <property type="term" value="P:phosphate ion transport"/>
    <property type="evidence" value="ECO:0007669"/>
    <property type="project" value="UniProtKB-KW"/>
</dbReference>
<dbReference type="NCBIfam" id="TIGR02138">
    <property type="entry name" value="phosphate_pstC"/>
    <property type="match status" value="1"/>
</dbReference>
<comment type="caution">
    <text evidence="10">Lacks conserved residue(s) required for the propagation of feature annotation.</text>
</comment>
<dbReference type="AlphaFoldDB" id="F4KTH1"/>
<evidence type="ECO:0000256" key="10">
    <source>
        <dbReference type="RuleBase" id="RU363054"/>
    </source>
</evidence>
<dbReference type="GO" id="GO:0005886">
    <property type="term" value="C:plasma membrane"/>
    <property type="evidence" value="ECO:0007669"/>
    <property type="project" value="UniProtKB-SubCell"/>
</dbReference>
<evidence type="ECO:0000313" key="12">
    <source>
        <dbReference type="EMBL" id="AEE52385.1"/>
    </source>
</evidence>
<evidence type="ECO:0000256" key="1">
    <source>
        <dbReference type="ARBA" id="ARBA00004651"/>
    </source>
</evidence>
<dbReference type="PROSITE" id="PS50928">
    <property type="entry name" value="ABC_TM1"/>
    <property type="match status" value="1"/>
</dbReference>
<feature type="domain" description="ABC transmembrane type-1" evidence="11">
    <location>
        <begin position="71"/>
        <end position="282"/>
    </location>
</feature>
<evidence type="ECO:0000256" key="3">
    <source>
        <dbReference type="ARBA" id="ARBA00022448"/>
    </source>
</evidence>
<name>F4KTH1_HALH1</name>
<dbReference type="eggNOG" id="COG0573">
    <property type="taxonomic scope" value="Bacteria"/>
</dbReference>
<keyword evidence="4 10" id="KW-1003">Cell membrane</keyword>
<keyword evidence="8 9" id="KW-0472">Membrane</keyword>
<proteinExistence type="inferred from homology"/>
<keyword evidence="6 9" id="KW-0812">Transmembrane</keyword>
<reference evidence="12 13" key="1">
    <citation type="journal article" date="2011" name="Stand. Genomic Sci.">
        <title>Complete genome sequence of Haliscomenobacter hydrossis type strain (O).</title>
        <authorList>
            <consortium name="US DOE Joint Genome Institute (JGI-PGF)"/>
            <person name="Daligault H."/>
            <person name="Lapidus A."/>
            <person name="Zeytun A."/>
            <person name="Nolan M."/>
            <person name="Lucas S."/>
            <person name="Del Rio T.G."/>
            <person name="Tice H."/>
            <person name="Cheng J.F."/>
            <person name="Tapia R."/>
            <person name="Han C."/>
            <person name="Goodwin L."/>
            <person name="Pitluck S."/>
            <person name="Liolios K."/>
            <person name="Pagani I."/>
            <person name="Ivanova N."/>
            <person name="Huntemann M."/>
            <person name="Mavromatis K."/>
            <person name="Mikhailova N."/>
            <person name="Pati A."/>
            <person name="Chen A."/>
            <person name="Palaniappan K."/>
            <person name="Land M."/>
            <person name="Hauser L."/>
            <person name="Brambilla E.M."/>
            <person name="Rohde M."/>
            <person name="Verbarg S."/>
            <person name="Goker M."/>
            <person name="Bristow J."/>
            <person name="Eisen J.A."/>
            <person name="Markowitz V."/>
            <person name="Hugenholtz P."/>
            <person name="Kyrpides N.C."/>
            <person name="Klenk H.P."/>
            <person name="Woyke T."/>
        </authorList>
    </citation>
    <scope>NUCLEOTIDE SEQUENCE [LARGE SCALE GENOMIC DNA]</scope>
    <source>
        <strain evidence="13">ATCC 27775 / DSM 1100 / LMG 10767 / O</strain>
    </source>
</reference>
<dbReference type="KEGG" id="hhy:Halhy_4545"/>
<dbReference type="EMBL" id="CP002691">
    <property type="protein sequence ID" value="AEE52385.1"/>
    <property type="molecule type" value="Genomic_DNA"/>
</dbReference>
<evidence type="ECO:0000313" key="13">
    <source>
        <dbReference type="Proteomes" id="UP000008461"/>
    </source>
</evidence>
<dbReference type="InterPro" id="IPR000515">
    <property type="entry name" value="MetI-like"/>
</dbReference>
<evidence type="ECO:0000256" key="9">
    <source>
        <dbReference type="RuleBase" id="RU363032"/>
    </source>
</evidence>
<keyword evidence="13" id="KW-1185">Reference proteome</keyword>
<feature type="transmembrane region" description="Helical" evidence="9">
    <location>
        <begin position="261"/>
        <end position="282"/>
    </location>
</feature>
<organism evidence="12 13">
    <name type="scientific">Haliscomenobacter hydrossis (strain ATCC 27775 / DSM 1100 / LMG 10767 / O)</name>
    <dbReference type="NCBI Taxonomy" id="760192"/>
    <lineage>
        <taxon>Bacteria</taxon>
        <taxon>Pseudomonadati</taxon>
        <taxon>Bacteroidota</taxon>
        <taxon>Saprospiria</taxon>
        <taxon>Saprospirales</taxon>
        <taxon>Haliscomenobacteraceae</taxon>
        <taxon>Haliscomenobacter</taxon>
    </lineage>
</organism>
<dbReference type="InterPro" id="IPR051124">
    <property type="entry name" value="Phosphate_Transport_Permease"/>
</dbReference>
<evidence type="ECO:0000256" key="5">
    <source>
        <dbReference type="ARBA" id="ARBA00022592"/>
    </source>
</evidence>
<dbReference type="RefSeq" id="WP_013766923.1">
    <property type="nucleotide sequence ID" value="NC_015510.1"/>
</dbReference>
<comment type="subcellular location">
    <subcellularLocation>
        <location evidence="1 9">Cell membrane</location>
        <topology evidence="1 9">Multi-pass membrane protein</topology>
    </subcellularLocation>
</comment>
<evidence type="ECO:0000256" key="6">
    <source>
        <dbReference type="ARBA" id="ARBA00022692"/>
    </source>
</evidence>
<dbReference type="Pfam" id="PF00528">
    <property type="entry name" value="BPD_transp_1"/>
    <property type="match status" value="1"/>
</dbReference>
<evidence type="ECO:0000259" key="11">
    <source>
        <dbReference type="PROSITE" id="PS50928"/>
    </source>
</evidence>
<evidence type="ECO:0000256" key="2">
    <source>
        <dbReference type="ARBA" id="ARBA00007069"/>
    </source>
</evidence>
<evidence type="ECO:0000256" key="8">
    <source>
        <dbReference type="ARBA" id="ARBA00023136"/>
    </source>
</evidence>
<dbReference type="SUPFAM" id="SSF161098">
    <property type="entry name" value="MetI-like"/>
    <property type="match status" value="1"/>
</dbReference>
<dbReference type="PANTHER" id="PTHR30425:SF1">
    <property type="entry name" value="PHOSPHATE TRANSPORT SYSTEM PERMEASE PROTEIN PSTC"/>
    <property type="match status" value="1"/>
</dbReference>
<accession>F4KTH1</accession>
<comment type="similarity">
    <text evidence="2 10">Belongs to the binding-protein-dependent transport system permease family. CysTW subfamily.</text>
</comment>